<keyword evidence="9" id="KW-0863">Zinc-finger</keyword>
<evidence type="ECO:0000256" key="9">
    <source>
        <dbReference type="ARBA" id="ARBA00022771"/>
    </source>
</evidence>
<feature type="compositionally biased region" description="Polar residues" evidence="18">
    <location>
        <begin position="295"/>
        <end position="308"/>
    </location>
</feature>
<feature type="domain" description="Phorbol-ester/DAG-type" evidence="21">
    <location>
        <begin position="216"/>
        <end position="266"/>
    </location>
</feature>
<dbReference type="InterPro" id="IPR000719">
    <property type="entry name" value="Prot_kinase_dom"/>
</dbReference>
<dbReference type="Pfam" id="PF00168">
    <property type="entry name" value="C2"/>
    <property type="match status" value="1"/>
</dbReference>
<evidence type="ECO:0000256" key="15">
    <source>
        <dbReference type="PIRSR" id="PIRSR000551-50"/>
    </source>
</evidence>
<dbReference type="Proteomes" id="UP000494165">
    <property type="component" value="Unassembled WGS sequence"/>
</dbReference>
<keyword evidence="24" id="KW-1185">Reference proteome</keyword>
<dbReference type="InterPro" id="IPR011009">
    <property type="entry name" value="Kinase-like_dom_sf"/>
</dbReference>
<feature type="domain" description="C2" evidence="19">
    <location>
        <begin position="1"/>
        <end position="88"/>
    </location>
</feature>
<dbReference type="InterPro" id="IPR046349">
    <property type="entry name" value="C1-like_sf"/>
</dbReference>
<reference evidence="23 24" key="1">
    <citation type="submission" date="2020-04" db="EMBL/GenBank/DDBJ databases">
        <authorList>
            <person name="Alioto T."/>
            <person name="Alioto T."/>
            <person name="Gomez Garrido J."/>
        </authorList>
    </citation>
    <scope>NUCLEOTIDE SEQUENCE [LARGE SCALE GENOMIC DNA]</scope>
</reference>
<feature type="binding site" evidence="16 17">
    <location>
        <position position="414"/>
    </location>
    <ligand>
        <name>ATP</name>
        <dbReference type="ChEBI" id="CHEBI:30616"/>
    </ligand>
</feature>
<dbReference type="GO" id="GO:0007611">
    <property type="term" value="P:learning or memory"/>
    <property type="evidence" value="ECO:0007669"/>
    <property type="project" value="UniProtKB-ARBA"/>
</dbReference>
<dbReference type="GO" id="GO:0008270">
    <property type="term" value="F:zinc ion binding"/>
    <property type="evidence" value="ECO:0007669"/>
    <property type="project" value="UniProtKB-KW"/>
</dbReference>
<comment type="catalytic activity">
    <reaction evidence="14">
        <text>L-seryl-[protein] + ATP = O-phospho-L-seryl-[protein] + ADP + H(+)</text>
        <dbReference type="Rhea" id="RHEA:17989"/>
        <dbReference type="Rhea" id="RHEA-COMP:9863"/>
        <dbReference type="Rhea" id="RHEA-COMP:11604"/>
        <dbReference type="ChEBI" id="CHEBI:15378"/>
        <dbReference type="ChEBI" id="CHEBI:29999"/>
        <dbReference type="ChEBI" id="CHEBI:30616"/>
        <dbReference type="ChEBI" id="CHEBI:83421"/>
        <dbReference type="ChEBI" id="CHEBI:456216"/>
        <dbReference type="EC" id="2.7.11.13"/>
    </reaction>
</comment>
<dbReference type="EC" id="2.7.11.13" evidence="2"/>
<evidence type="ECO:0000256" key="4">
    <source>
        <dbReference type="ARBA" id="ARBA00022553"/>
    </source>
</evidence>
<dbReference type="InterPro" id="IPR017892">
    <property type="entry name" value="Pkinase_C"/>
</dbReference>
<evidence type="ECO:0000256" key="2">
    <source>
        <dbReference type="ARBA" id="ARBA00012429"/>
    </source>
</evidence>
<feature type="active site" description="Proton acceptor" evidence="15">
    <location>
        <position position="509"/>
    </location>
</feature>
<dbReference type="InterPro" id="IPR002219">
    <property type="entry name" value="PKC_DAG/PE"/>
</dbReference>
<evidence type="ECO:0000256" key="16">
    <source>
        <dbReference type="PIRSR" id="PIRSR000551-51"/>
    </source>
</evidence>
<dbReference type="CDD" id="cd05591">
    <property type="entry name" value="STKc_nPKC_epsilon"/>
    <property type="match status" value="1"/>
</dbReference>
<feature type="domain" description="Protein kinase" evidence="20">
    <location>
        <begin position="385"/>
        <end position="645"/>
    </location>
</feature>
<keyword evidence="3" id="KW-0723">Serine/threonine-protein kinase</keyword>
<dbReference type="Pfam" id="PF00130">
    <property type="entry name" value="C1_1"/>
    <property type="match status" value="2"/>
</dbReference>
<feature type="domain" description="AGC-kinase C-terminal" evidence="22">
    <location>
        <begin position="646"/>
        <end position="717"/>
    </location>
</feature>
<evidence type="ECO:0000256" key="3">
    <source>
        <dbReference type="ARBA" id="ARBA00022527"/>
    </source>
</evidence>
<dbReference type="SMART" id="SM00133">
    <property type="entry name" value="S_TK_X"/>
    <property type="match status" value="1"/>
</dbReference>
<evidence type="ECO:0000256" key="10">
    <source>
        <dbReference type="ARBA" id="ARBA00022777"/>
    </source>
</evidence>
<dbReference type="EMBL" id="CADEPI010000367">
    <property type="protein sequence ID" value="CAB3384718.1"/>
    <property type="molecule type" value="Genomic_DNA"/>
</dbReference>
<evidence type="ECO:0000256" key="18">
    <source>
        <dbReference type="SAM" id="MobiDB-lite"/>
    </source>
</evidence>
<dbReference type="Pfam" id="PF00069">
    <property type="entry name" value="Pkinase"/>
    <property type="match status" value="1"/>
</dbReference>
<keyword evidence="12 16" id="KW-0067">ATP-binding</keyword>
<dbReference type="PROSITE" id="PS00107">
    <property type="entry name" value="PROTEIN_KINASE_ATP"/>
    <property type="match status" value="1"/>
</dbReference>
<dbReference type="PIRSF" id="PIRSF000551">
    <property type="entry name" value="PKC_delta"/>
    <property type="match status" value="1"/>
</dbReference>
<dbReference type="InterPro" id="IPR017441">
    <property type="entry name" value="Protein_kinase_ATP_BS"/>
</dbReference>
<dbReference type="SUPFAM" id="SSF56112">
    <property type="entry name" value="Protein kinase-like (PK-like)"/>
    <property type="match status" value="1"/>
</dbReference>
<gene>
    <name evidence="23" type="ORF">CLODIP_2_CD01084</name>
</gene>
<organism evidence="23 24">
    <name type="scientific">Cloeon dipterum</name>
    <dbReference type="NCBI Taxonomy" id="197152"/>
    <lineage>
        <taxon>Eukaryota</taxon>
        <taxon>Metazoa</taxon>
        <taxon>Ecdysozoa</taxon>
        <taxon>Arthropoda</taxon>
        <taxon>Hexapoda</taxon>
        <taxon>Insecta</taxon>
        <taxon>Pterygota</taxon>
        <taxon>Palaeoptera</taxon>
        <taxon>Ephemeroptera</taxon>
        <taxon>Pisciforma</taxon>
        <taxon>Baetidae</taxon>
        <taxon>Cloeon</taxon>
    </lineage>
</organism>
<dbReference type="InterPro" id="IPR014376">
    <property type="entry name" value="Prot_kin_PKC_delta"/>
</dbReference>
<evidence type="ECO:0000259" key="20">
    <source>
        <dbReference type="PROSITE" id="PS50011"/>
    </source>
</evidence>
<evidence type="ECO:0000313" key="24">
    <source>
        <dbReference type="Proteomes" id="UP000494165"/>
    </source>
</evidence>
<dbReference type="PROSITE" id="PS00108">
    <property type="entry name" value="PROTEIN_KINASE_ST"/>
    <property type="match status" value="1"/>
</dbReference>
<evidence type="ECO:0000256" key="1">
    <source>
        <dbReference type="ARBA" id="ARBA00005490"/>
    </source>
</evidence>
<evidence type="ECO:0000256" key="11">
    <source>
        <dbReference type="ARBA" id="ARBA00022833"/>
    </source>
</evidence>
<evidence type="ECO:0000256" key="12">
    <source>
        <dbReference type="ARBA" id="ARBA00022840"/>
    </source>
</evidence>
<comment type="catalytic activity">
    <reaction evidence="13">
        <text>L-threonyl-[protein] + ATP = O-phospho-L-threonyl-[protein] + ADP + H(+)</text>
        <dbReference type="Rhea" id="RHEA:46608"/>
        <dbReference type="Rhea" id="RHEA-COMP:11060"/>
        <dbReference type="Rhea" id="RHEA-COMP:11605"/>
        <dbReference type="ChEBI" id="CHEBI:15378"/>
        <dbReference type="ChEBI" id="CHEBI:30013"/>
        <dbReference type="ChEBI" id="CHEBI:30616"/>
        <dbReference type="ChEBI" id="CHEBI:61977"/>
        <dbReference type="ChEBI" id="CHEBI:456216"/>
        <dbReference type="EC" id="2.7.11.13"/>
    </reaction>
</comment>
<dbReference type="InterPro" id="IPR008271">
    <property type="entry name" value="Ser/Thr_kinase_AS"/>
</dbReference>
<dbReference type="GO" id="GO:0005524">
    <property type="term" value="F:ATP binding"/>
    <property type="evidence" value="ECO:0007669"/>
    <property type="project" value="UniProtKB-UniRule"/>
</dbReference>
<dbReference type="SMART" id="SM00109">
    <property type="entry name" value="C1"/>
    <property type="match status" value="2"/>
</dbReference>
<keyword evidence="6" id="KW-0479">Metal-binding</keyword>
<dbReference type="PROSITE" id="PS51285">
    <property type="entry name" value="AGC_KINASE_CTER"/>
    <property type="match status" value="1"/>
</dbReference>
<comment type="similarity">
    <text evidence="1">Belongs to the protein kinase superfamily. AGC Ser/Thr protein kinase family. PKC subfamily.</text>
</comment>
<dbReference type="FunFam" id="3.30.60.20:FF:000003">
    <property type="entry name" value="Protein kinase C delta"/>
    <property type="match status" value="1"/>
</dbReference>
<dbReference type="SMART" id="SM00239">
    <property type="entry name" value="C2"/>
    <property type="match status" value="1"/>
</dbReference>
<dbReference type="InterPro" id="IPR000961">
    <property type="entry name" value="AGC-kinase_C"/>
</dbReference>
<keyword evidence="10" id="KW-0418">Kinase</keyword>
<dbReference type="CDD" id="cd20835">
    <property type="entry name" value="C1_nPKC_epsilon-like_rpt1"/>
    <property type="match status" value="1"/>
</dbReference>
<evidence type="ECO:0000259" key="19">
    <source>
        <dbReference type="PROSITE" id="PS50004"/>
    </source>
</evidence>
<keyword evidence="5" id="KW-0808">Transferase</keyword>
<dbReference type="OrthoDB" id="63267at2759"/>
<keyword evidence="11" id="KW-0862">Zinc</keyword>
<dbReference type="FunFam" id="3.30.200.20:FF:000080">
    <property type="entry name" value="Protein kinase C"/>
    <property type="match status" value="1"/>
</dbReference>
<evidence type="ECO:0000256" key="8">
    <source>
        <dbReference type="ARBA" id="ARBA00022741"/>
    </source>
</evidence>
<dbReference type="CDD" id="cd04014">
    <property type="entry name" value="C2_PKC_epsilon"/>
    <property type="match status" value="1"/>
</dbReference>
<evidence type="ECO:0000259" key="22">
    <source>
        <dbReference type="PROSITE" id="PS51285"/>
    </source>
</evidence>
<dbReference type="GO" id="GO:0004697">
    <property type="term" value="F:diacylglycerol-dependent serine/threonine kinase activity"/>
    <property type="evidence" value="ECO:0007669"/>
    <property type="project" value="UniProtKB-EC"/>
</dbReference>
<dbReference type="Pfam" id="PF00433">
    <property type="entry name" value="Pkinase_C"/>
    <property type="match status" value="1"/>
</dbReference>
<feature type="region of interest" description="Disordered" evidence="18">
    <location>
        <begin position="287"/>
        <end position="337"/>
    </location>
</feature>
<evidence type="ECO:0000256" key="14">
    <source>
        <dbReference type="ARBA" id="ARBA00047470"/>
    </source>
</evidence>
<evidence type="ECO:0000256" key="17">
    <source>
        <dbReference type="PROSITE-ProRule" id="PRU10141"/>
    </source>
</evidence>
<evidence type="ECO:0000313" key="23">
    <source>
        <dbReference type="EMBL" id="CAB3384718.1"/>
    </source>
</evidence>
<dbReference type="PROSITE" id="PS50004">
    <property type="entry name" value="C2"/>
    <property type="match status" value="1"/>
</dbReference>
<keyword evidence="8 16" id="KW-0547">Nucleotide-binding</keyword>
<dbReference type="PROSITE" id="PS00479">
    <property type="entry name" value="ZF_DAG_PE_1"/>
    <property type="match status" value="1"/>
</dbReference>
<dbReference type="Gene3D" id="3.30.200.20">
    <property type="entry name" value="Phosphorylase Kinase, domain 1"/>
    <property type="match status" value="1"/>
</dbReference>
<dbReference type="SMART" id="SM00220">
    <property type="entry name" value="S_TKc"/>
    <property type="match status" value="1"/>
</dbReference>
<dbReference type="FunFam" id="1.10.510.10:FF:000126">
    <property type="entry name" value="Protein kinase C epsilon"/>
    <property type="match status" value="1"/>
</dbReference>
<dbReference type="CDD" id="cd20838">
    <property type="entry name" value="C1_nPKC_epsilon-like_rpt2"/>
    <property type="match status" value="1"/>
</dbReference>
<feature type="domain" description="Phorbol-ester/DAG-type" evidence="21">
    <location>
        <begin position="139"/>
        <end position="189"/>
    </location>
</feature>
<dbReference type="InterPro" id="IPR020454">
    <property type="entry name" value="DAG/PE-bd"/>
</dbReference>
<proteinExistence type="inferred from homology"/>
<evidence type="ECO:0000259" key="21">
    <source>
        <dbReference type="PROSITE" id="PS50081"/>
    </source>
</evidence>
<dbReference type="PRINTS" id="PR00008">
    <property type="entry name" value="DAGPEDOMAIN"/>
</dbReference>
<dbReference type="AlphaFoldDB" id="A0A8S1DXE8"/>
<comment type="caution">
    <text evidence="23">The sequence shown here is derived from an EMBL/GenBank/DDBJ whole genome shotgun (WGS) entry which is preliminary data.</text>
</comment>
<keyword evidence="4" id="KW-0597">Phosphoprotein</keyword>
<name>A0A8S1DXE8_9INSE</name>
<dbReference type="PROSITE" id="PS50081">
    <property type="entry name" value="ZF_DAG_PE_2"/>
    <property type="match status" value="2"/>
</dbReference>
<evidence type="ECO:0000256" key="6">
    <source>
        <dbReference type="ARBA" id="ARBA00022723"/>
    </source>
</evidence>
<dbReference type="Gene3D" id="3.30.60.20">
    <property type="match status" value="2"/>
</dbReference>
<dbReference type="PROSITE" id="PS50011">
    <property type="entry name" value="PROTEIN_KINASE_DOM"/>
    <property type="match status" value="1"/>
</dbReference>
<dbReference type="InterPro" id="IPR035892">
    <property type="entry name" value="C2_domain_sf"/>
</dbReference>
<dbReference type="SUPFAM" id="SSF49562">
    <property type="entry name" value="C2 domain (Calcium/lipid-binding domain, CaLB)"/>
    <property type="match status" value="1"/>
</dbReference>
<dbReference type="SUPFAM" id="SSF57889">
    <property type="entry name" value="Cysteine-rich domain"/>
    <property type="match status" value="2"/>
</dbReference>
<evidence type="ECO:0000256" key="5">
    <source>
        <dbReference type="ARBA" id="ARBA00022679"/>
    </source>
</evidence>
<sequence length="783" mass="89252">MAFGKPEDQPIDPYVMVDVDENHLDRSTTKPKTFDPVWNENFTTEVTNAVNLGLTVFHDAAIPPDDFVANCTIPFEELAHRDHNDIWVDLEPQGKIHVKVDLKWTTQDHTMEKPREFKERQGFNRRRGAMRRRVHQINGHKFMATFLRQPTFCSHCRNFIWGLGKQGYQCQVCTCVVHKRCHDQVVTKCPGLKDVAQEEPRENLQGQAQRFNVNVPHRFVVHNYKRFTFCDHCGSLLYGLIKQGLQCEVCNMNVHKRCQKNVANNCGIDTKQMAEILSAMGISTHKLTPRRTKKCPSQTPISGSSNAPISDRHSSQLNVPAEEEAAASATGSQQDDEVHMRLVAQKVMEEKIRENLKGDAEVPDIDYDVQTERTGKDKKLGLDNFNFVKVLGKGSFGKVMLAEMKGTEEVYAVKVLKKDVIIQDDDVDCTMTEKRILSLAAKHPFLTALHSSFQTKDRLFFVMEYVNGGDLMFQIQRARKFDEPRARFYAAEVTLALQFLHKHGVVYRDLKLDNILLDSDGHCKLADFGMCKEGIMNGVTTTTFCGTPDYIAPEILQEQDYGASVDWWALGVLMYEMMAGQPPFEADNEDDLFESILHDDVLYPVWLSKDAVSILKGFMTKNPAKRLGCVVSQNEEAAIRIHPFFKEIDWVALEARKVKPPFKPKIKSKKDALNFDSEFTKEEPVLTPIHMDVVRAINQDEFKGFSFVNPDFNPMRYHADNCKKQQQWMLGKNVAVFTLFERPKVGSAERVQSSKQSQKPMCGCRQTALWWQLLSKKAAEQGG</sequence>
<evidence type="ECO:0000256" key="7">
    <source>
        <dbReference type="ARBA" id="ARBA00022737"/>
    </source>
</evidence>
<dbReference type="InterPro" id="IPR000008">
    <property type="entry name" value="C2_dom"/>
</dbReference>
<keyword evidence="7" id="KW-0677">Repeat</keyword>
<dbReference type="PANTHER" id="PTHR24351">
    <property type="entry name" value="RIBOSOMAL PROTEIN S6 KINASE"/>
    <property type="match status" value="1"/>
</dbReference>
<dbReference type="Gene3D" id="1.10.510.10">
    <property type="entry name" value="Transferase(Phosphotransferase) domain 1"/>
    <property type="match status" value="1"/>
</dbReference>
<dbReference type="FunFam" id="3.30.60.20:FF:000063">
    <property type="entry name" value="Protein kinase C"/>
    <property type="match status" value="1"/>
</dbReference>
<feature type="binding site" evidence="16">
    <location>
        <begin position="391"/>
        <end position="399"/>
    </location>
    <ligand>
        <name>ATP</name>
        <dbReference type="ChEBI" id="CHEBI:30616"/>
    </ligand>
</feature>
<accession>A0A8S1DXE8</accession>
<dbReference type="Gene3D" id="2.60.40.150">
    <property type="entry name" value="C2 domain"/>
    <property type="match status" value="1"/>
</dbReference>
<evidence type="ECO:0000256" key="13">
    <source>
        <dbReference type="ARBA" id="ARBA00047272"/>
    </source>
</evidence>
<protein>
    <recommendedName>
        <fullName evidence="2">protein kinase C</fullName>
        <ecNumber evidence="2">2.7.11.13</ecNumber>
    </recommendedName>
</protein>
<dbReference type="InterPro" id="IPR034669">
    <property type="entry name" value="nPKC_epsilon"/>
</dbReference>